<accession>A0ABW4IR49</accession>
<gene>
    <name evidence="2" type="ORF">ACFSL4_16785</name>
</gene>
<protein>
    <submittedName>
        <fullName evidence="2">Uncharacterized protein</fullName>
    </submittedName>
</protein>
<sequence>MTNTTTPARPRVKMSIRVYRVDRHGSVTQDRGTVMSLPHGYEPALEPLSTDPERCRCPIHRAGGDR</sequence>
<dbReference type="EMBL" id="JBHUDX010000046">
    <property type="protein sequence ID" value="MFD1659804.1"/>
    <property type="molecule type" value="Genomic_DNA"/>
</dbReference>
<feature type="region of interest" description="Disordered" evidence="1">
    <location>
        <begin position="24"/>
        <end position="52"/>
    </location>
</feature>
<organism evidence="2 3">
    <name type="scientific">Streptomyces caeni</name>
    <dbReference type="NCBI Taxonomy" id="2307231"/>
    <lineage>
        <taxon>Bacteria</taxon>
        <taxon>Bacillati</taxon>
        <taxon>Actinomycetota</taxon>
        <taxon>Actinomycetes</taxon>
        <taxon>Kitasatosporales</taxon>
        <taxon>Streptomycetaceae</taxon>
        <taxon>Streptomyces</taxon>
    </lineage>
</organism>
<evidence type="ECO:0000313" key="3">
    <source>
        <dbReference type="Proteomes" id="UP001597261"/>
    </source>
</evidence>
<keyword evidence="3" id="KW-1185">Reference proteome</keyword>
<dbReference type="RefSeq" id="WP_381083281.1">
    <property type="nucleotide sequence ID" value="NZ_JBHUDX010000046.1"/>
</dbReference>
<evidence type="ECO:0000256" key="1">
    <source>
        <dbReference type="SAM" id="MobiDB-lite"/>
    </source>
</evidence>
<dbReference type="Proteomes" id="UP001597261">
    <property type="component" value="Unassembled WGS sequence"/>
</dbReference>
<reference evidence="3" key="1">
    <citation type="journal article" date="2019" name="Int. J. Syst. Evol. Microbiol.">
        <title>The Global Catalogue of Microorganisms (GCM) 10K type strain sequencing project: providing services to taxonomists for standard genome sequencing and annotation.</title>
        <authorList>
            <consortium name="The Broad Institute Genomics Platform"/>
            <consortium name="The Broad Institute Genome Sequencing Center for Infectious Disease"/>
            <person name="Wu L."/>
            <person name="Ma J."/>
        </authorList>
    </citation>
    <scope>NUCLEOTIDE SEQUENCE [LARGE SCALE GENOMIC DNA]</scope>
    <source>
        <strain evidence="3">CGMCC 1.12470</strain>
    </source>
</reference>
<evidence type="ECO:0000313" key="2">
    <source>
        <dbReference type="EMBL" id="MFD1659804.1"/>
    </source>
</evidence>
<name>A0ABW4IR49_9ACTN</name>
<comment type="caution">
    <text evidence="2">The sequence shown here is derived from an EMBL/GenBank/DDBJ whole genome shotgun (WGS) entry which is preliminary data.</text>
</comment>
<proteinExistence type="predicted"/>